<dbReference type="RefSeq" id="WP_094551663.1">
    <property type="nucleotide sequence ID" value="NZ_MQWB01000010.1"/>
</dbReference>
<dbReference type="GO" id="GO:0006313">
    <property type="term" value="P:DNA transposition"/>
    <property type="evidence" value="ECO:0007669"/>
    <property type="project" value="InterPro"/>
</dbReference>
<evidence type="ECO:0000259" key="2">
    <source>
        <dbReference type="Pfam" id="PF01797"/>
    </source>
</evidence>
<comment type="caution">
    <text evidence="3">The sequence shown here is derived from an EMBL/GenBank/DDBJ whole genome shotgun (WGS) entry which is preliminary data.</text>
</comment>
<proteinExistence type="predicted"/>
<reference evidence="3 4" key="1">
    <citation type="submission" date="2016-11" db="EMBL/GenBank/DDBJ databases">
        <title>Study of marine rhodopsin-containing bacteria.</title>
        <authorList>
            <person name="Yoshizawa S."/>
            <person name="Kumagai Y."/>
            <person name="Kogure K."/>
        </authorList>
    </citation>
    <scope>NUCLEOTIDE SEQUENCE [LARGE SCALE GENOMIC DNA]</scope>
    <source>
        <strain evidence="3 4">SG-29</strain>
    </source>
</reference>
<protein>
    <recommendedName>
        <fullName evidence="2">Transposase IS200-like domain-containing protein</fullName>
    </recommendedName>
</protein>
<accession>A0A259TUQ0</accession>
<dbReference type="InterPro" id="IPR036515">
    <property type="entry name" value="Transposase_17_sf"/>
</dbReference>
<dbReference type="Proteomes" id="UP000216446">
    <property type="component" value="Unassembled WGS sequence"/>
</dbReference>
<dbReference type="GO" id="GO:0003677">
    <property type="term" value="F:DNA binding"/>
    <property type="evidence" value="ECO:0007669"/>
    <property type="project" value="InterPro"/>
</dbReference>
<dbReference type="Pfam" id="PF01797">
    <property type="entry name" value="Y1_Tnp"/>
    <property type="match status" value="1"/>
</dbReference>
<dbReference type="EMBL" id="MQWB01000010">
    <property type="protein sequence ID" value="OZC01485.1"/>
    <property type="molecule type" value="Genomic_DNA"/>
</dbReference>
<dbReference type="InterPro" id="IPR002686">
    <property type="entry name" value="Transposase_17"/>
</dbReference>
<evidence type="ECO:0000313" key="3">
    <source>
        <dbReference type="EMBL" id="OZC01485.1"/>
    </source>
</evidence>
<dbReference type="OrthoDB" id="9798161at2"/>
<dbReference type="Gene3D" id="3.30.70.1290">
    <property type="entry name" value="Transposase IS200-like"/>
    <property type="match status" value="1"/>
</dbReference>
<gene>
    <name evidence="3" type="ORF">BSZ36_17580</name>
</gene>
<dbReference type="GO" id="GO:0004803">
    <property type="term" value="F:transposase activity"/>
    <property type="evidence" value="ECO:0007669"/>
    <property type="project" value="InterPro"/>
</dbReference>
<keyword evidence="4" id="KW-1185">Reference proteome</keyword>
<feature type="region of interest" description="Disordered" evidence="1">
    <location>
        <begin position="1"/>
        <end position="20"/>
    </location>
</feature>
<dbReference type="SUPFAM" id="SSF143422">
    <property type="entry name" value="Transposase IS200-like"/>
    <property type="match status" value="1"/>
</dbReference>
<dbReference type="InParanoid" id="A0A259TUQ0"/>
<sequence length="147" mass="16639">MPSTDPSLSGDRVPDPARPDYGTDGQAVYWLRYYVLIVTRRRRPFFQDERARRRCEELMTEIAGQIGCEVVRCQVSPAQVIVEVMAPPKMAPHSIAHRLRYDAAAPLKAEFEEIARVGAAFAHQYMVTTVPVPETDCNDFEARISRS</sequence>
<feature type="domain" description="Transposase IS200-like" evidence="2">
    <location>
        <begin position="28"/>
        <end position="130"/>
    </location>
</feature>
<name>A0A259TUQ0_9BACT</name>
<dbReference type="AlphaFoldDB" id="A0A259TUQ0"/>
<evidence type="ECO:0000313" key="4">
    <source>
        <dbReference type="Proteomes" id="UP000216446"/>
    </source>
</evidence>
<organism evidence="3 4">
    <name type="scientific">Rubricoccus marinus</name>
    <dbReference type="NCBI Taxonomy" id="716817"/>
    <lineage>
        <taxon>Bacteria</taxon>
        <taxon>Pseudomonadati</taxon>
        <taxon>Rhodothermota</taxon>
        <taxon>Rhodothermia</taxon>
        <taxon>Rhodothermales</taxon>
        <taxon>Rubricoccaceae</taxon>
        <taxon>Rubricoccus</taxon>
    </lineage>
</organism>
<evidence type="ECO:0000256" key="1">
    <source>
        <dbReference type="SAM" id="MobiDB-lite"/>
    </source>
</evidence>